<evidence type="ECO:0000256" key="11">
    <source>
        <dbReference type="PROSITE-ProRule" id="PRU00024"/>
    </source>
</evidence>
<dbReference type="InterPro" id="IPR003877">
    <property type="entry name" value="SPRY_dom"/>
</dbReference>
<dbReference type="Pfam" id="PF06369">
    <property type="entry name" value="Anemone_cytotox"/>
    <property type="match status" value="1"/>
</dbReference>
<dbReference type="GO" id="GO:0016874">
    <property type="term" value="F:ligase activity"/>
    <property type="evidence" value="ECO:0007669"/>
    <property type="project" value="UniProtKB-KW"/>
</dbReference>
<evidence type="ECO:0000256" key="3">
    <source>
        <dbReference type="ARBA" id="ARBA00022537"/>
    </source>
</evidence>
<comment type="caution">
    <text evidence="15">The sequence shown here is derived from an EMBL/GenBank/DDBJ whole genome shotgun (WGS) entry which is preliminary data.</text>
</comment>
<evidence type="ECO:0000256" key="1">
    <source>
        <dbReference type="ARBA" id="ARBA00004175"/>
    </source>
</evidence>
<dbReference type="Pfam" id="PF15227">
    <property type="entry name" value="zf-C3HC4_4"/>
    <property type="match status" value="1"/>
</dbReference>
<dbReference type="SUPFAM" id="SSF57850">
    <property type="entry name" value="RING/U-box"/>
    <property type="match status" value="1"/>
</dbReference>
<dbReference type="InterPro" id="IPR015926">
    <property type="entry name" value="Cytolysin/lectin"/>
</dbReference>
<keyword evidence="9" id="KW-0472">Membrane</keyword>
<keyword evidence="7" id="KW-0862">Zinc</keyword>
<dbReference type="InterPro" id="IPR043136">
    <property type="entry name" value="B30.2/SPRY_sf"/>
</dbReference>
<keyword evidence="3" id="KW-1052">Target cell membrane</keyword>
<dbReference type="Gene3D" id="4.10.830.40">
    <property type="match status" value="1"/>
</dbReference>
<evidence type="ECO:0000256" key="9">
    <source>
        <dbReference type="ARBA" id="ARBA00023298"/>
    </source>
</evidence>
<evidence type="ECO:0000259" key="13">
    <source>
        <dbReference type="PROSITE" id="PS50119"/>
    </source>
</evidence>
<keyword evidence="16" id="KW-1185">Reference proteome</keyword>
<dbReference type="PROSITE" id="PS00518">
    <property type="entry name" value="ZF_RING_1"/>
    <property type="match status" value="1"/>
</dbReference>
<feature type="non-terminal residue" evidence="15">
    <location>
        <position position="632"/>
    </location>
</feature>
<dbReference type="SUPFAM" id="SSF49899">
    <property type="entry name" value="Concanavalin A-like lectins/glucanases"/>
    <property type="match status" value="1"/>
</dbReference>
<dbReference type="Gene3D" id="3.30.40.10">
    <property type="entry name" value="Zinc/RING finger domain, C3HC4 (zinc finger)"/>
    <property type="match status" value="1"/>
</dbReference>
<dbReference type="InterPro" id="IPR000315">
    <property type="entry name" value="Znf_B-box"/>
</dbReference>
<accession>A0ABS2Z319</accession>
<evidence type="ECO:0000259" key="14">
    <source>
        <dbReference type="PROSITE" id="PS50188"/>
    </source>
</evidence>
<dbReference type="CDD" id="cd16040">
    <property type="entry name" value="SPRY_PRY_SNTX"/>
    <property type="match status" value="1"/>
</dbReference>
<name>A0ABS2Z319_POLSE</name>
<keyword evidence="5" id="KW-0479">Metal-binding</keyword>
<dbReference type="SMART" id="SM00589">
    <property type="entry name" value="PRY"/>
    <property type="match status" value="1"/>
</dbReference>
<dbReference type="InterPro" id="IPR013083">
    <property type="entry name" value="Znf_RING/FYVE/PHD"/>
</dbReference>
<evidence type="ECO:0000256" key="10">
    <source>
        <dbReference type="ARBA" id="ARBA00023331"/>
    </source>
</evidence>
<evidence type="ECO:0000256" key="5">
    <source>
        <dbReference type="ARBA" id="ARBA00022723"/>
    </source>
</evidence>
<evidence type="ECO:0000256" key="2">
    <source>
        <dbReference type="ARBA" id="ARBA00004532"/>
    </source>
</evidence>
<dbReference type="InterPro" id="IPR001841">
    <property type="entry name" value="Znf_RING"/>
</dbReference>
<dbReference type="InterPro" id="IPR006574">
    <property type="entry name" value="PRY"/>
</dbReference>
<dbReference type="PANTHER" id="PTHR25465">
    <property type="entry name" value="B-BOX DOMAIN CONTAINING"/>
    <property type="match status" value="1"/>
</dbReference>
<comment type="subcellular location">
    <subcellularLocation>
        <location evidence="2">Nematocyst</location>
    </subcellularLocation>
    <subcellularLocation>
        <location evidence="1">Target cell membrane</location>
    </subcellularLocation>
</comment>
<dbReference type="Pfam" id="PF13765">
    <property type="entry name" value="PRY"/>
    <property type="match status" value="1"/>
</dbReference>
<dbReference type="InterPro" id="IPR003879">
    <property type="entry name" value="Butyrophylin_SPRY"/>
</dbReference>
<dbReference type="Proteomes" id="UP001166052">
    <property type="component" value="Unassembled WGS sequence"/>
</dbReference>
<dbReference type="InterPro" id="IPR009104">
    <property type="entry name" value="Anemon_actinoporin-like"/>
</dbReference>
<dbReference type="PROSITE" id="PS50188">
    <property type="entry name" value="B302_SPRY"/>
    <property type="match status" value="1"/>
</dbReference>
<dbReference type="InterPro" id="IPR013320">
    <property type="entry name" value="ConA-like_dom_sf"/>
</dbReference>
<feature type="non-terminal residue" evidence="15">
    <location>
        <position position="1"/>
    </location>
</feature>
<dbReference type="InterPro" id="IPR001870">
    <property type="entry name" value="B30.2/SPRY"/>
</dbReference>
<dbReference type="InterPro" id="IPR017907">
    <property type="entry name" value="Znf_RING_CS"/>
</dbReference>
<keyword evidence="15" id="KW-0436">Ligase</keyword>
<feature type="domain" description="B30.2/SPRY" evidence="14">
    <location>
        <begin position="439"/>
        <end position="632"/>
    </location>
</feature>
<protein>
    <submittedName>
        <fullName evidence="15">TRI18 ligase</fullName>
    </submittedName>
</protein>
<feature type="domain" description="B box-type" evidence="13">
    <location>
        <begin position="129"/>
        <end position="169"/>
    </location>
</feature>
<dbReference type="PANTHER" id="PTHR25465:SF5">
    <property type="entry name" value="E3 UBIQUITIN_ISG15 LIGASE TRIM25-RELATED"/>
    <property type="match status" value="1"/>
</dbReference>
<dbReference type="Gene3D" id="2.60.120.920">
    <property type="match status" value="1"/>
</dbReference>
<dbReference type="SMART" id="SM00336">
    <property type="entry name" value="BBOX"/>
    <property type="match status" value="2"/>
</dbReference>
<dbReference type="SUPFAM" id="SSF57845">
    <property type="entry name" value="B-box zinc-binding domain"/>
    <property type="match status" value="1"/>
</dbReference>
<dbReference type="InterPro" id="IPR051051">
    <property type="entry name" value="E3_ubiq-ligase_TRIM/RNF"/>
</dbReference>
<dbReference type="Pfam" id="PF00622">
    <property type="entry name" value="SPRY"/>
    <property type="match status" value="1"/>
</dbReference>
<gene>
    <name evidence="15" type="primary">Mid1_0</name>
    <name evidence="15" type="ORF">GTO92_0009249</name>
</gene>
<keyword evidence="4" id="KW-0399">Innate immunity</keyword>
<evidence type="ECO:0000256" key="4">
    <source>
        <dbReference type="ARBA" id="ARBA00022588"/>
    </source>
</evidence>
<dbReference type="PROSITE" id="PS50119">
    <property type="entry name" value="ZF_BBOX"/>
    <property type="match status" value="1"/>
</dbReference>
<dbReference type="EMBL" id="JAAWVN010020980">
    <property type="protein sequence ID" value="MBN3293305.1"/>
    <property type="molecule type" value="Genomic_DNA"/>
</dbReference>
<dbReference type="PROSITE" id="PS50089">
    <property type="entry name" value="ZF_RING_2"/>
    <property type="match status" value="1"/>
</dbReference>
<evidence type="ECO:0000256" key="7">
    <source>
        <dbReference type="ARBA" id="ARBA00022833"/>
    </source>
</evidence>
<evidence type="ECO:0000256" key="8">
    <source>
        <dbReference type="ARBA" id="ARBA00022859"/>
    </source>
</evidence>
<reference evidence="15" key="1">
    <citation type="journal article" date="2021" name="Cell">
        <title>Tracing the genetic footprints of vertebrate landing in non-teleost ray-finned fishes.</title>
        <authorList>
            <person name="Bi X."/>
            <person name="Wang K."/>
            <person name="Yang L."/>
            <person name="Pan H."/>
            <person name="Jiang H."/>
            <person name="Wei Q."/>
            <person name="Fang M."/>
            <person name="Yu H."/>
            <person name="Zhu C."/>
            <person name="Cai Y."/>
            <person name="He Y."/>
            <person name="Gan X."/>
            <person name="Zeng H."/>
            <person name="Yu D."/>
            <person name="Zhu Y."/>
            <person name="Jiang H."/>
            <person name="Qiu Q."/>
            <person name="Yang H."/>
            <person name="Zhang Y.E."/>
            <person name="Wang W."/>
            <person name="Zhu M."/>
            <person name="He S."/>
            <person name="Zhang G."/>
        </authorList>
    </citation>
    <scope>NUCLEOTIDE SEQUENCE</scope>
    <source>
        <strain evidence="15">Bchr_001</strain>
    </source>
</reference>
<evidence type="ECO:0000313" key="15">
    <source>
        <dbReference type="EMBL" id="MBN3293305.1"/>
    </source>
</evidence>
<keyword evidence="10" id="KW-0166">Nematocyst</keyword>
<evidence type="ECO:0000256" key="6">
    <source>
        <dbReference type="ARBA" id="ARBA00022771"/>
    </source>
</evidence>
<evidence type="ECO:0000259" key="12">
    <source>
        <dbReference type="PROSITE" id="PS50089"/>
    </source>
</evidence>
<dbReference type="Gene3D" id="3.30.160.60">
    <property type="entry name" value="Classic Zinc Finger"/>
    <property type="match status" value="1"/>
</dbReference>
<keyword evidence="9" id="KW-1053">Target membrane</keyword>
<sequence length="632" mass="72381">MLNDPVTIPCGHNYCMCCIKKYWDREEAAGIYSCPLCREEIEPRPELTRNTLLADVTELLRDMAVGSSLPRTHAGPVDVTCDFCTGEIREAAAKTCVTCMASYCVTHLQPHRESEAFKTHRLEEPTGNLKQKLCSKHHKLLEMFCRTDQTCVCLMCAVIEHRDHDLVTPDVETAEKQGQMDMKRKEMKRIIWKKEEQVALIKAGIVELRKFPSVRDIPRYGDTPSIPESRCLFPVTLKMDLCNLKKHLNTISCLEFVENKQTGLEEPSYILQNLMEINFLLKCKRVIFFFIDLHDKEMEDITLGMSLQGTSITQISRSIRTNRNIAIEFVNYSEKLFRNPRYYCLSGVNIIPPQPTIKAHTAEACSFGKWSFTARGSVGVMTYDIYENFENLTNKCLAIMFSVPFDYMYYDNWFGVGIFKNDEACDKNLFKKMYYGSEHGFRRKKASNGIIKYSNNCQLTLDPNTVHTSLHLSETNKKVTPESKMSYPDHPDRFECFPQVLCRETLTGSRSYWEVRWTGTNCIEIGVTCKGIGRKGKGNECRFGCTKMSWSLCRSGSGWCVRHDNKETKIKDPAYERIGVFLDWPAGILSFYCVSETATLLHRFNAIFTEPLCAGFSLSSRYSYSSASLTIL</sequence>
<keyword evidence="8" id="KW-0391">Immunity</keyword>
<dbReference type="Pfam" id="PF00643">
    <property type="entry name" value="zf-B_box"/>
    <property type="match status" value="1"/>
</dbReference>
<dbReference type="SMART" id="SM00449">
    <property type="entry name" value="SPRY"/>
    <property type="match status" value="1"/>
</dbReference>
<feature type="domain" description="RING-type" evidence="12">
    <location>
        <begin position="9"/>
        <end position="38"/>
    </location>
</feature>
<dbReference type="Gene3D" id="2.60.270.20">
    <property type="entry name" value="Cytolysin/lectin"/>
    <property type="match status" value="1"/>
</dbReference>
<dbReference type="PRINTS" id="PR01407">
    <property type="entry name" value="BUTYPHLNCDUF"/>
</dbReference>
<keyword evidence="6 11" id="KW-0863">Zinc-finger</keyword>
<dbReference type="CDD" id="cd19769">
    <property type="entry name" value="Bbox2_TRIM16-like"/>
    <property type="match status" value="1"/>
</dbReference>
<evidence type="ECO:0000313" key="16">
    <source>
        <dbReference type="Proteomes" id="UP001166052"/>
    </source>
</evidence>
<dbReference type="SUPFAM" id="SSF63724">
    <property type="entry name" value="Cytolysin/lectin"/>
    <property type="match status" value="1"/>
</dbReference>
<proteinExistence type="predicted"/>
<organism evidence="15 16">
    <name type="scientific">Polypterus senegalus</name>
    <name type="common">Senegal bichir</name>
    <dbReference type="NCBI Taxonomy" id="55291"/>
    <lineage>
        <taxon>Eukaryota</taxon>
        <taxon>Metazoa</taxon>
        <taxon>Chordata</taxon>
        <taxon>Craniata</taxon>
        <taxon>Vertebrata</taxon>
        <taxon>Euteleostomi</taxon>
        <taxon>Actinopterygii</taxon>
        <taxon>Polypteriformes</taxon>
        <taxon>Polypteridae</taxon>
        <taxon>Polypterus</taxon>
    </lineage>
</organism>